<dbReference type="Proteomes" id="UP001419268">
    <property type="component" value="Unassembled WGS sequence"/>
</dbReference>
<name>A0AAP0KB32_9MAGN</name>
<dbReference type="EMBL" id="JBBNAG010000003">
    <property type="protein sequence ID" value="KAK9148439.1"/>
    <property type="molecule type" value="Genomic_DNA"/>
</dbReference>
<reference evidence="1 2" key="1">
    <citation type="submission" date="2024-01" db="EMBL/GenBank/DDBJ databases">
        <title>Genome assemblies of Stephania.</title>
        <authorList>
            <person name="Yang L."/>
        </authorList>
    </citation>
    <scope>NUCLEOTIDE SEQUENCE [LARGE SCALE GENOMIC DNA]</scope>
    <source>
        <strain evidence="1">JXDWG</strain>
        <tissue evidence="1">Leaf</tissue>
    </source>
</reference>
<sequence length="130" mass="13954">MKTWESAPAQIPNLVGGAVGNAYMSRCEWRKQLLMTPCRWSRRAFLEAAQDADEGGVGVGVQVQGLLEGLLGGGGVADGDGGLGAPTCILRETRRVERRRRNRGKARFWLADLAVAAVIEQCGVVDDEEG</sequence>
<dbReference type="AlphaFoldDB" id="A0AAP0KB32"/>
<protein>
    <submittedName>
        <fullName evidence="1">Uncharacterized protein</fullName>
    </submittedName>
</protein>
<evidence type="ECO:0000313" key="1">
    <source>
        <dbReference type="EMBL" id="KAK9148439.1"/>
    </source>
</evidence>
<gene>
    <name evidence="1" type="ORF">Scep_007196</name>
</gene>
<organism evidence="1 2">
    <name type="scientific">Stephania cephalantha</name>
    <dbReference type="NCBI Taxonomy" id="152367"/>
    <lineage>
        <taxon>Eukaryota</taxon>
        <taxon>Viridiplantae</taxon>
        <taxon>Streptophyta</taxon>
        <taxon>Embryophyta</taxon>
        <taxon>Tracheophyta</taxon>
        <taxon>Spermatophyta</taxon>
        <taxon>Magnoliopsida</taxon>
        <taxon>Ranunculales</taxon>
        <taxon>Menispermaceae</taxon>
        <taxon>Menispermoideae</taxon>
        <taxon>Cissampelideae</taxon>
        <taxon>Stephania</taxon>
    </lineage>
</organism>
<evidence type="ECO:0000313" key="2">
    <source>
        <dbReference type="Proteomes" id="UP001419268"/>
    </source>
</evidence>
<keyword evidence="2" id="KW-1185">Reference proteome</keyword>
<accession>A0AAP0KB32</accession>
<comment type="caution">
    <text evidence="1">The sequence shown here is derived from an EMBL/GenBank/DDBJ whole genome shotgun (WGS) entry which is preliminary data.</text>
</comment>
<proteinExistence type="predicted"/>